<name>A0ABX0K674_9PROT</name>
<dbReference type="InterPro" id="IPR000246">
    <property type="entry name" value="Peptidase_T2"/>
</dbReference>
<dbReference type="SUPFAM" id="SSF56235">
    <property type="entry name" value="N-terminal nucleophile aminohydrolases (Ntn hydrolases)"/>
    <property type="match status" value="1"/>
</dbReference>
<dbReference type="PANTHER" id="PTHR10188:SF6">
    <property type="entry name" value="N(4)-(BETA-N-ACETYLGLUCOSAMINYL)-L-ASPARAGINASE"/>
    <property type="match status" value="1"/>
</dbReference>
<keyword evidence="1" id="KW-0732">Signal</keyword>
<gene>
    <name evidence="2" type="ORF">GOB84_04765</name>
</gene>
<organism evidence="2 3">
    <name type="scientific">Acetobacter fallax</name>
    <dbReference type="NCBI Taxonomy" id="1737473"/>
    <lineage>
        <taxon>Bacteria</taxon>
        <taxon>Pseudomonadati</taxon>
        <taxon>Pseudomonadota</taxon>
        <taxon>Alphaproteobacteria</taxon>
        <taxon>Acetobacterales</taxon>
        <taxon>Acetobacteraceae</taxon>
        <taxon>Acetobacter</taxon>
    </lineage>
</organism>
<protein>
    <submittedName>
        <fullName evidence="2">Isoaspartyl peptidase/L-asparaginase</fullName>
    </submittedName>
</protein>
<comment type="caution">
    <text evidence="2">The sequence shown here is derived from an EMBL/GenBank/DDBJ whole genome shotgun (WGS) entry which is preliminary data.</text>
</comment>
<dbReference type="Proteomes" id="UP000615326">
    <property type="component" value="Unassembled WGS sequence"/>
</dbReference>
<dbReference type="EMBL" id="WOSW01000005">
    <property type="protein sequence ID" value="NHO31885.1"/>
    <property type="molecule type" value="Genomic_DNA"/>
</dbReference>
<accession>A0ABX0K674</accession>
<reference evidence="2 3" key="1">
    <citation type="journal article" date="2020" name="Int. J. Syst. Evol. Microbiol.">
        <title>Novel acetic acid bacteria from cider fermentations: Acetobacter conturbans sp. nov. and Acetobacter fallax sp. nov.</title>
        <authorList>
            <person name="Sombolestani A.S."/>
            <person name="Cleenwerck I."/>
            <person name="Cnockaert M."/>
            <person name="Borremans W."/>
            <person name="Wieme A.D."/>
            <person name="De Vuyst L."/>
            <person name="Vandamme P."/>
        </authorList>
    </citation>
    <scope>NUCLEOTIDE SEQUENCE [LARGE SCALE GENOMIC DNA]</scope>
    <source>
        <strain evidence="2 3">LMG 1637</strain>
    </source>
</reference>
<dbReference type="InterPro" id="IPR029055">
    <property type="entry name" value="Ntn_hydrolases_N"/>
</dbReference>
<keyword evidence="3" id="KW-1185">Reference proteome</keyword>
<proteinExistence type="predicted"/>
<dbReference type="Pfam" id="PF01112">
    <property type="entry name" value="Asparaginase_2"/>
    <property type="match status" value="1"/>
</dbReference>
<dbReference type="CDD" id="cd04701">
    <property type="entry name" value="Asparaginase_2"/>
    <property type="match status" value="1"/>
</dbReference>
<feature type="signal peptide" evidence="1">
    <location>
        <begin position="1"/>
        <end position="21"/>
    </location>
</feature>
<evidence type="ECO:0000313" key="3">
    <source>
        <dbReference type="Proteomes" id="UP000615326"/>
    </source>
</evidence>
<feature type="chain" id="PRO_5046284800" evidence="1">
    <location>
        <begin position="22"/>
        <end position="327"/>
    </location>
</feature>
<evidence type="ECO:0000313" key="2">
    <source>
        <dbReference type="EMBL" id="NHO31885.1"/>
    </source>
</evidence>
<dbReference type="PANTHER" id="PTHR10188">
    <property type="entry name" value="L-ASPARAGINASE"/>
    <property type="match status" value="1"/>
</dbReference>
<evidence type="ECO:0000256" key="1">
    <source>
        <dbReference type="SAM" id="SignalP"/>
    </source>
</evidence>
<sequence length="327" mass="34533">MNMLRSGFLCLLAGAAWPAMAAEPVLVIHGGAGVVKSDLTPEREKAVRSGLERALRAGYARLKAGKPAVDAVEAAVRVLEDDPDFNAARGAVFTHDGQNELDAAIMDGATLKAGAVAGVRHVRNPVELARAVMDHSPHVFLIGDGAEAFAKEQGITLVEASYFRTDRRWRQLQEALEKDRLKQAKEADTHHGTVGAVALDRDGHLAAATSTGGLTDKLWGRVGDSPLIGAGTYANGGCAMSGTGWGEYYIRTVAAHEICMRVTMMHQPLAEAADEVINHEIPKLGGDGGAILVDGAGNIAMPFNTDGMYRGWVGRDGVAHVAILKGE</sequence>
<dbReference type="Gene3D" id="3.60.20.30">
    <property type="entry name" value="(Glycosyl)asparaginase"/>
    <property type="match status" value="1"/>
</dbReference>